<dbReference type="EMBL" id="JABBWK010000072">
    <property type="protein sequence ID" value="KAG1895013.1"/>
    <property type="molecule type" value="Genomic_DNA"/>
</dbReference>
<sequence>PELSAKLLSAITDDPDIKQGLFPSPGANPRTRGKTKAAYHLALCVILFEEDAEYKLPFSQAVTPKQKQTWANKIKNRIKRMSEITRKYMEEMGETGAGITCEDEINMNVKNVFTTKWEIIKEVCPWFFEMRELIAECPNHVPVGLGNSATGFDMTVITAGSEFEPSSGIEDWDSDTVGNEDFRDLSEGATEELDNKNTFDSSTMYSLKRKASMSSETRDQGLATPKTGPQPGISKPATRAPKNTVKKPKKDEFVELVQAEEMTRQKELDLAKAKAEKDTVRAKIKLAKVELEKEKLADAREQRREKAER</sequence>
<evidence type="ECO:0000313" key="3">
    <source>
        <dbReference type="EMBL" id="KAG1895013.1"/>
    </source>
</evidence>
<dbReference type="Proteomes" id="UP001195769">
    <property type="component" value="Unassembled WGS sequence"/>
</dbReference>
<proteinExistence type="predicted"/>
<reference evidence="3" key="1">
    <citation type="journal article" date="2020" name="New Phytol.">
        <title>Comparative genomics reveals dynamic genome evolution in host specialist ectomycorrhizal fungi.</title>
        <authorList>
            <person name="Lofgren L.A."/>
            <person name="Nguyen N.H."/>
            <person name="Vilgalys R."/>
            <person name="Ruytinx J."/>
            <person name="Liao H.L."/>
            <person name="Branco S."/>
            <person name="Kuo A."/>
            <person name="LaButti K."/>
            <person name="Lipzen A."/>
            <person name="Andreopoulos W."/>
            <person name="Pangilinan J."/>
            <person name="Riley R."/>
            <person name="Hundley H."/>
            <person name="Na H."/>
            <person name="Barry K."/>
            <person name="Grigoriev I.V."/>
            <person name="Stajich J.E."/>
            <person name="Kennedy P.G."/>
        </authorList>
    </citation>
    <scope>NUCLEOTIDE SEQUENCE</scope>
    <source>
        <strain evidence="3">FC203</strain>
    </source>
</reference>
<comment type="caution">
    <text evidence="3">The sequence shown here is derived from an EMBL/GenBank/DDBJ whole genome shotgun (WGS) entry which is preliminary data.</text>
</comment>
<evidence type="ECO:0000313" key="4">
    <source>
        <dbReference type="Proteomes" id="UP001195769"/>
    </source>
</evidence>
<feature type="region of interest" description="Disordered" evidence="2">
    <location>
        <begin position="208"/>
        <end position="251"/>
    </location>
</feature>
<keyword evidence="4" id="KW-1185">Reference proteome</keyword>
<feature type="non-terminal residue" evidence="3">
    <location>
        <position position="1"/>
    </location>
</feature>
<feature type="coiled-coil region" evidence="1">
    <location>
        <begin position="256"/>
        <end position="309"/>
    </location>
</feature>
<keyword evidence="1" id="KW-0175">Coiled coil</keyword>
<dbReference type="RefSeq" id="XP_041220589.1">
    <property type="nucleotide sequence ID" value="XM_041373271.1"/>
</dbReference>
<gene>
    <name evidence="3" type="ORF">F5891DRAFT_889875</name>
</gene>
<evidence type="ECO:0000256" key="1">
    <source>
        <dbReference type="SAM" id="Coils"/>
    </source>
</evidence>
<accession>A0AAD4DVN7</accession>
<organism evidence="3 4">
    <name type="scientific">Suillus fuscotomentosus</name>
    <dbReference type="NCBI Taxonomy" id="1912939"/>
    <lineage>
        <taxon>Eukaryota</taxon>
        <taxon>Fungi</taxon>
        <taxon>Dikarya</taxon>
        <taxon>Basidiomycota</taxon>
        <taxon>Agaricomycotina</taxon>
        <taxon>Agaricomycetes</taxon>
        <taxon>Agaricomycetidae</taxon>
        <taxon>Boletales</taxon>
        <taxon>Suillineae</taxon>
        <taxon>Suillaceae</taxon>
        <taxon>Suillus</taxon>
    </lineage>
</organism>
<feature type="region of interest" description="Disordered" evidence="2">
    <location>
        <begin position="163"/>
        <end position="182"/>
    </location>
</feature>
<evidence type="ECO:0000256" key="2">
    <source>
        <dbReference type="SAM" id="MobiDB-lite"/>
    </source>
</evidence>
<feature type="non-terminal residue" evidence="3">
    <location>
        <position position="309"/>
    </location>
</feature>
<name>A0AAD4DVN7_9AGAM</name>
<protein>
    <submittedName>
        <fullName evidence="3">Uncharacterized protein</fullName>
    </submittedName>
</protein>
<dbReference type="AlphaFoldDB" id="A0AAD4DVN7"/>
<dbReference type="GeneID" id="64667569"/>